<evidence type="ECO:0000313" key="2">
    <source>
        <dbReference type="Proteomes" id="UP000076722"/>
    </source>
</evidence>
<sequence>MAFFPTLGSVPSFRDPPFQISASHDDTYEYPLPHGEHLYNPVGDPNMIHVANRLDAALPQYGANGVVSPSELQLPPQWYPQYPPGPTFPYAYAGNNMSPMSPARNTGGRGDRNAPRFSPLAVQDHGLQLATHPAPGNPASHQRNIEKRARDKLNKAIRTLRQAVGMVPGPVPKHNADLLLRAAEIIANYESEEVELDSE</sequence>
<reference evidence="1 2" key="1">
    <citation type="journal article" date="2016" name="Mol. Biol. Evol.">
        <title>Comparative Genomics of Early-Diverging Mushroom-Forming Fungi Provides Insights into the Origins of Lignocellulose Decay Capabilities.</title>
        <authorList>
            <person name="Nagy L.G."/>
            <person name="Riley R."/>
            <person name="Tritt A."/>
            <person name="Adam C."/>
            <person name="Daum C."/>
            <person name="Floudas D."/>
            <person name="Sun H."/>
            <person name="Yadav J.S."/>
            <person name="Pangilinan J."/>
            <person name="Larsson K.H."/>
            <person name="Matsuura K."/>
            <person name="Barry K."/>
            <person name="Labutti K."/>
            <person name="Kuo R."/>
            <person name="Ohm R.A."/>
            <person name="Bhattacharya S.S."/>
            <person name="Shirouzu T."/>
            <person name="Yoshinaga Y."/>
            <person name="Martin F.M."/>
            <person name="Grigoriev I.V."/>
            <person name="Hibbett D.S."/>
        </authorList>
    </citation>
    <scope>NUCLEOTIDE SEQUENCE [LARGE SCALE GENOMIC DNA]</scope>
    <source>
        <strain evidence="1 2">HHB9708</strain>
    </source>
</reference>
<proteinExistence type="predicted"/>
<dbReference type="Proteomes" id="UP000076722">
    <property type="component" value="Unassembled WGS sequence"/>
</dbReference>
<dbReference type="AlphaFoldDB" id="A0A164QYX2"/>
<organism evidence="1 2">
    <name type="scientific">Sistotremastrum niveocremeum HHB9708</name>
    <dbReference type="NCBI Taxonomy" id="1314777"/>
    <lineage>
        <taxon>Eukaryota</taxon>
        <taxon>Fungi</taxon>
        <taxon>Dikarya</taxon>
        <taxon>Basidiomycota</taxon>
        <taxon>Agaricomycotina</taxon>
        <taxon>Agaricomycetes</taxon>
        <taxon>Sistotremastrales</taxon>
        <taxon>Sistotremastraceae</taxon>
        <taxon>Sertulicium</taxon>
        <taxon>Sertulicium niveocremeum</taxon>
    </lineage>
</organism>
<evidence type="ECO:0008006" key="3">
    <source>
        <dbReference type="Google" id="ProtNLM"/>
    </source>
</evidence>
<keyword evidence="2" id="KW-1185">Reference proteome</keyword>
<evidence type="ECO:0000313" key="1">
    <source>
        <dbReference type="EMBL" id="KZS90093.1"/>
    </source>
</evidence>
<dbReference type="EMBL" id="KV419423">
    <property type="protein sequence ID" value="KZS90093.1"/>
    <property type="molecule type" value="Genomic_DNA"/>
</dbReference>
<gene>
    <name evidence="1" type="ORF">SISNIDRAFT_468758</name>
</gene>
<name>A0A164QYX2_9AGAM</name>
<protein>
    <recommendedName>
        <fullName evidence="3">BHLH domain-containing protein</fullName>
    </recommendedName>
</protein>
<accession>A0A164QYX2</accession>